<proteinExistence type="predicted"/>
<dbReference type="Proteomes" id="UP000441208">
    <property type="component" value="Unassembled WGS sequence"/>
</dbReference>
<evidence type="ECO:0000313" key="2">
    <source>
        <dbReference type="Proteomes" id="UP000441208"/>
    </source>
</evidence>
<comment type="caution">
    <text evidence="1">The sequence shown here is derived from an EMBL/GenBank/DDBJ whole genome shotgun (WGS) entry which is preliminary data.</text>
</comment>
<dbReference type="AlphaFoldDB" id="A0A6A3PET3"/>
<dbReference type="EMBL" id="QXFZ01006326">
    <property type="protein sequence ID" value="KAE9058900.1"/>
    <property type="molecule type" value="Genomic_DNA"/>
</dbReference>
<name>A0A6A3PET3_9STRA</name>
<reference evidence="1 2" key="1">
    <citation type="submission" date="2018-08" db="EMBL/GenBank/DDBJ databases">
        <title>Genomic investigation of the strawberry pathogen Phytophthora fragariae indicates pathogenicity is determined by transcriptional variation in three key races.</title>
        <authorList>
            <person name="Adams T.M."/>
            <person name="Armitage A.D."/>
            <person name="Sobczyk M.K."/>
            <person name="Bates H.J."/>
            <person name="Dunwell J.M."/>
            <person name="Nellist C.F."/>
            <person name="Harrison R.J."/>
        </authorList>
    </citation>
    <scope>NUCLEOTIDE SEQUENCE [LARGE SCALE GENOMIC DNA]</scope>
    <source>
        <strain evidence="1 2">NOV-71</strain>
    </source>
</reference>
<gene>
    <name evidence="1" type="ORF">PF007_g31135</name>
</gene>
<accession>A0A6A3PET3</accession>
<organism evidence="1 2">
    <name type="scientific">Phytophthora fragariae</name>
    <dbReference type="NCBI Taxonomy" id="53985"/>
    <lineage>
        <taxon>Eukaryota</taxon>
        <taxon>Sar</taxon>
        <taxon>Stramenopiles</taxon>
        <taxon>Oomycota</taxon>
        <taxon>Peronosporomycetes</taxon>
        <taxon>Peronosporales</taxon>
        <taxon>Peronosporaceae</taxon>
        <taxon>Phytophthora</taxon>
    </lineage>
</organism>
<evidence type="ECO:0000313" key="1">
    <source>
        <dbReference type="EMBL" id="KAE9058900.1"/>
    </source>
</evidence>
<sequence>MRWRLWPICGWYTPQFTDDSENDTSVDSPACSSTFLNFLSIFISGTEILRYGWVRNSITVSLPAREPTFVTLNVAVTVSRSSSSVTEDWCS</sequence>
<protein>
    <submittedName>
        <fullName evidence="1">Uncharacterized protein</fullName>
    </submittedName>
</protein>